<comment type="caution">
    <text evidence="5">The sequence shown here is derived from an EMBL/GenBank/DDBJ whole genome shotgun (WGS) entry which is preliminary data.</text>
</comment>
<dbReference type="FunFam" id="1.10.8.1120:FF:000001">
    <property type="entry name" value="Histone RNA hairpin-binding protein-like"/>
    <property type="match status" value="1"/>
</dbReference>
<gene>
    <name evidence="5" type="ORF">HHI36_008364</name>
</gene>
<dbReference type="AlphaFoldDB" id="A0ABD2MS70"/>
<dbReference type="PANTHER" id="PTHR17408">
    <property type="entry name" value="HISTONE RNA HAIRPIN-BINDING PROTEIN"/>
    <property type="match status" value="1"/>
</dbReference>
<sequence length="256" mass="29940">MNLPRTRLSMNTALKNARIFDEDSSDSNDLLNINFGKESILNVKQEPEDADNSKQSHKQNEGSCGIVEIKQETIRVKQELVVDEDTMFPCNVFDKLNLKKEAMEQYLSPVKLEMDDNTNSSMDSNSRKSAKRTVFPRESPYKTRQSPYKRPVEVESIQESSLYTRLETYDKARTRKRKAPEMETDPKVLQRRQKQIDYGKNTIGYDIYVKTVPKNKRSATDPQTPNKYLKYSRRGFDGLIKQWRLKLHKYDPPKME</sequence>
<dbReference type="Pfam" id="PF15247">
    <property type="entry name" value="SLBP_RNA_bind"/>
    <property type="match status" value="1"/>
</dbReference>
<keyword evidence="2" id="KW-0694">RNA-binding</keyword>
<proteinExistence type="inferred from homology"/>
<dbReference type="Gene3D" id="1.10.8.1120">
    <property type="entry name" value="Histone RNA hairpin-binding protein RNA-binding domain"/>
    <property type="match status" value="1"/>
</dbReference>
<feature type="region of interest" description="Disordered" evidence="3">
    <location>
        <begin position="114"/>
        <end position="154"/>
    </location>
</feature>
<dbReference type="GO" id="GO:0005634">
    <property type="term" value="C:nucleus"/>
    <property type="evidence" value="ECO:0007669"/>
    <property type="project" value="UniProtKB-ARBA"/>
</dbReference>
<feature type="domain" description="Histone RNA hairpin-binding protein RNA-binding" evidence="4">
    <location>
        <begin position="184"/>
        <end position="252"/>
    </location>
</feature>
<evidence type="ECO:0000256" key="2">
    <source>
        <dbReference type="ARBA" id="ARBA00022884"/>
    </source>
</evidence>
<dbReference type="EMBL" id="JABFTP020000021">
    <property type="protein sequence ID" value="KAL3269289.1"/>
    <property type="molecule type" value="Genomic_DNA"/>
</dbReference>
<name>A0ABD2MS70_9CUCU</name>
<dbReference type="GO" id="GO:0003729">
    <property type="term" value="F:mRNA binding"/>
    <property type="evidence" value="ECO:0007669"/>
    <property type="project" value="UniProtKB-ARBA"/>
</dbReference>
<evidence type="ECO:0000259" key="4">
    <source>
        <dbReference type="Pfam" id="PF15247"/>
    </source>
</evidence>
<comment type="similarity">
    <text evidence="1">Belongs to the SLBP family.</text>
</comment>
<keyword evidence="6" id="KW-1185">Reference proteome</keyword>
<protein>
    <recommendedName>
        <fullName evidence="4">Histone RNA hairpin-binding protein RNA-binding domain-containing protein</fullName>
    </recommendedName>
</protein>
<dbReference type="Proteomes" id="UP001516400">
    <property type="component" value="Unassembled WGS sequence"/>
</dbReference>
<dbReference type="InterPro" id="IPR029344">
    <property type="entry name" value="SLBP_RNA_bind"/>
</dbReference>
<evidence type="ECO:0000313" key="6">
    <source>
        <dbReference type="Proteomes" id="UP001516400"/>
    </source>
</evidence>
<dbReference type="InterPro" id="IPR038294">
    <property type="entry name" value="SLBP_RNA_bind_sf"/>
</dbReference>
<reference evidence="5 6" key="1">
    <citation type="journal article" date="2021" name="BMC Biol.">
        <title>Horizontally acquired antibacterial genes associated with adaptive radiation of ladybird beetles.</title>
        <authorList>
            <person name="Li H.S."/>
            <person name="Tang X.F."/>
            <person name="Huang Y.H."/>
            <person name="Xu Z.Y."/>
            <person name="Chen M.L."/>
            <person name="Du X.Y."/>
            <person name="Qiu B.Y."/>
            <person name="Chen P.T."/>
            <person name="Zhang W."/>
            <person name="Slipinski A."/>
            <person name="Escalona H.E."/>
            <person name="Waterhouse R.M."/>
            <person name="Zwick A."/>
            <person name="Pang H."/>
        </authorList>
    </citation>
    <scope>NUCLEOTIDE SEQUENCE [LARGE SCALE GENOMIC DNA]</scope>
    <source>
        <strain evidence="5">SYSU2018</strain>
    </source>
</reference>
<accession>A0ABD2MS70</accession>
<organism evidence="5 6">
    <name type="scientific">Cryptolaemus montrouzieri</name>
    <dbReference type="NCBI Taxonomy" id="559131"/>
    <lineage>
        <taxon>Eukaryota</taxon>
        <taxon>Metazoa</taxon>
        <taxon>Ecdysozoa</taxon>
        <taxon>Arthropoda</taxon>
        <taxon>Hexapoda</taxon>
        <taxon>Insecta</taxon>
        <taxon>Pterygota</taxon>
        <taxon>Neoptera</taxon>
        <taxon>Endopterygota</taxon>
        <taxon>Coleoptera</taxon>
        <taxon>Polyphaga</taxon>
        <taxon>Cucujiformia</taxon>
        <taxon>Coccinelloidea</taxon>
        <taxon>Coccinellidae</taxon>
        <taxon>Scymninae</taxon>
        <taxon>Scymnini</taxon>
        <taxon>Cryptolaemus</taxon>
    </lineage>
</organism>
<dbReference type="GO" id="GO:0007076">
    <property type="term" value="P:mitotic chromosome condensation"/>
    <property type="evidence" value="ECO:0007669"/>
    <property type="project" value="UniProtKB-ARBA"/>
</dbReference>
<evidence type="ECO:0000313" key="5">
    <source>
        <dbReference type="EMBL" id="KAL3269289.1"/>
    </source>
</evidence>
<evidence type="ECO:0000256" key="3">
    <source>
        <dbReference type="SAM" id="MobiDB-lite"/>
    </source>
</evidence>
<dbReference type="PANTHER" id="PTHR17408:SF0">
    <property type="entry name" value="HISTONE RNA HAIRPIN-BINDING PROTEIN"/>
    <property type="match status" value="1"/>
</dbReference>
<dbReference type="InterPro" id="IPR026502">
    <property type="entry name" value="SLBP1/SLBP2"/>
</dbReference>
<evidence type="ECO:0000256" key="1">
    <source>
        <dbReference type="ARBA" id="ARBA00006151"/>
    </source>
</evidence>